<evidence type="ECO:0000256" key="1">
    <source>
        <dbReference type="ARBA" id="ARBA00004651"/>
    </source>
</evidence>
<feature type="transmembrane region" description="Helical" evidence="10">
    <location>
        <begin position="130"/>
        <end position="148"/>
    </location>
</feature>
<dbReference type="GO" id="GO:0005549">
    <property type="term" value="F:odorant binding"/>
    <property type="evidence" value="ECO:0007669"/>
    <property type="project" value="InterPro"/>
</dbReference>
<keyword evidence="9 10" id="KW-0807">Transducer</keyword>
<dbReference type="GO" id="GO:0007165">
    <property type="term" value="P:signal transduction"/>
    <property type="evidence" value="ECO:0007669"/>
    <property type="project" value="UniProtKB-KW"/>
</dbReference>
<evidence type="ECO:0000256" key="2">
    <source>
        <dbReference type="ARBA" id="ARBA00022475"/>
    </source>
</evidence>
<evidence type="ECO:0000256" key="9">
    <source>
        <dbReference type="ARBA" id="ARBA00023224"/>
    </source>
</evidence>
<dbReference type="PANTHER" id="PTHR21137">
    <property type="entry name" value="ODORANT RECEPTOR"/>
    <property type="match status" value="1"/>
</dbReference>
<feature type="transmembrane region" description="Helical" evidence="10">
    <location>
        <begin position="64"/>
        <end position="81"/>
    </location>
</feature>
<evidence type="ECO:0000256" key="4">
    <source>
        <dbReference type="ARBA" id="ARBA00022692"/>
    </source>
</evidence>
<evidence type="ECO:0000256" key="8">
    <source>
        <dbReference type="ARBA" id="ARBA00023170"/>
    </source>
</evidence>
<evidence type="ECO:0000313" key="11">
    <source>
        <dbReference type="EMBL" id="QBB72971.1"/>
    </source>
</evidence>
<dbReference type="Pfam" id="PF02949">
    <property type="entry name" value="7tm_6"/>
    <property type="match status" value="1"/>
</dbReference>
<comment type="caution">
    <text evidence="10">Lacks conserved residue(s) required for the propagation of feature annotation.</text>
</comment>
<keyword evidence="2" id="KW-1003">Cell membrane</keyword>
<keyword evidence="7 10" id="KW-0472">Membrane</keyword>
<dbReference type="PANTHER" id="PTHR21137:SF35">
    <property type="entry name" value="ODORANT RECEPTOR 19A-RELATED"/>
    <property type="match status" value="1"/>
</dbReference>
<comment type="subcellular location">
    <subcellularLocation>
        <location evidence="1 10">Cell membrane</location>
        <topology evidence="1 10">Multi-pass membrane protein</topology>
    </subcellularLocation>
</comment>
<keyword evidence="6 10" id="KW-1133">Transmembrane helix</keyword>
<gene>
    <name evidence="11" type="primary">OR39</name>
</gene>
<sequence>MADKKDISYKRLLSKTLSYLGIVGLNPLAHTKASDIKAVVILTLEVLLTFSIAASFSINLSEPYAIIENFTGFAPAVQIVYRKIMLLMHRSDFRDIINYLDYFWSINAFGKHTANQVIRIQKMQSKFLKFYLWTVILSGIAYVAKPAFTDERELPVLSINICPIKTSSACYLGSYAFQSSCIAVLLCHIVLLDSLFLNLLLYGYCELEQIKYAFHEVKAEVHVHDEEPKVLQLTILIKHHIKVLEYFDKLNKLFSLMLLFQFSSSLCSLCTGLFMLTSNRSPPSSSFALKFVSYVISALIQIFAYCLAGQMILEQNESITASAYFNCKWWEAYQPKLRKGICLIIQRSQRPVNIVAGGLWKLEMDMFVKIVKGSFSLLTFM</sequence>
<feature type="transmembrane region" description="Helical" evidence="10">
    <location>
        <begin position="38"/>
        <end position="58"/>
    </location>
</feature>
<keyword evidence="8 10" id="KW-0675">Receptor</keyword>
<name>A0A411HR96_PROBE</name>
<dbReference type="AlphaFoldDB" id="A0A411HR96"/>
<feature type="transmembrane region" description="Helical" evidence="10">
    <location>
        <begin position="175"/>
        <end position="201"/>
    </location>
</feature>
<evidence type="ECO:0000256" key="3">
    <source>
        <dbReference type="ARBA" id="ARBA00022606"/>
    </source>
</evidence>
<evidence type="ECO:0000256" key="7">
    <source>
        <dbReference type="ARBA" id="ARBA00023136"/>
    </source>
</evidence>
<reference evidence="11" key="1">
    <citation type="submission" date="2018-05" db="EMBL/GenBank/DDBJ databases">
        <title>Identification and expression analysis of candidate chemosensory receptors in the white-spotted flower chafer, Protaetia brevitarsis.</title>
        <authorList>
            <person name="Zhang T."/>
        </authorList>
    </citation>
    <scope>NUCLEOTIDE SEQUENCE</scope>
</reference>
<feature type="transmembrane region" description="Helical" evidence="10">
    <location>
        <begin position="287"/>
        <end position="308"/>
    </location>
</feature>
<dbReference type="EMBL" id="MH324872">
    <property type="protein sequence ID" value="QBB72971.1"/>
    <property type="molecule type" value="mRNA"/>
</dbReference>
<feature type="transmembrane region" description="Helical" evidence="10">
    <location>
        <begin position="253"/>
        <end position="275"/>
    </location>
</feature>
<dbReference type="GO" id="GO:0005886">
    <property type="term" value="C:plasma membrane"/>
    <property type="evidence" value="ECO:0007669"/>
    <property type="project" value="UniProtKB-SubCell"/>
</dbReference>
<keyword evidence="4 10" id="KW-0812">Transmembrane</keyword>
<proteinExistence type="evidence at transcript level"/>
<protein>
    <recommendedName>
        <fullName evidence="10">Odorant receptor</fullName>
    </recommendedName>
</protein>
<evidence type="ECO:0000256" key="10">
    <source>
        <dbReference type="RuleBase" id="RU351113"/>
    </source>
</evidence>
<accession>A0A411HR96</accession>
<evidence type="ECO:0000256" key="6">
    <source>
        <dbReference type="ARBA" id="ARBA00022989"/>
    </source>
</evidence>
<organism evidence="11">
    <name type="scientific">Protaetia brevitarsis</name>
    <name type="common">White-spotted flower chafer beetle</name>
    <name type="synonym">Liocola brevitarsis</name>
    <dbReference type="NCBI Taxonomy" id="348688"/>
    <lineage>
        <taxon>Eukaryota</taxon>
        <taxon>Metazoa</taxon>
        <taxon>Ecdysozoa</taxon>
        <taxon>Arthropoda</taxon>
        <taxon>Hexapoda</taxon>
        <taxon>Insecta</taxon>
        <taxon>Pterygota</taxon>
        <taxon>Neoptera</taxon>
        <taxon>Endopterygota</taxon>
        <taxon>Coleoptera</taxon>
        <taxon>Polyphaga</taxon>
        <taxon>Scarabaeiformia</taxon>
        <taxon>Scarabaeidae</taxon>
        <taxon>Cetoniinae</taxon>
        <taxon>Protaetia</taxon>
        <taxon>Liocola</taxon>
    </lineage>
</organism>
<keyword evidence="5 10" id="KW-0552">Olfaction</keyword>
<dbReference type="InterPro" id="IPR004117">
    <property type="entry name" value="7tm6_olfct_rcpt"/>
</dbReference>
<dbReference type="GO" id="GO:0004984">
    <property type="term" value="F:olfactory receptor activity"/>
    <property type="evidence" value="ECO:0007669"/>
    <property type="project" value="InterPro"/>
</dbReference>
<comment type="similarity">
    <text evidence="10">Belongs to the insect chemoreceptor superfamily. Heteromeric odorant receptor channel (TC 1.A.69) family.</text>
</comment>
<keyword evidence="3 10" id="KW-0716">Sensory transduction</keyword>
<evidence type="ECO:0000256" key="5">
    <source>
        <dbReference type="ARBA" id="ARBA00022725"/>
    </source>
</evidence>